<name>A0A031LL70_9CREN</name>
<evidence type="ECO:0000313" key="1">
    <source>
        <dbReference type="EMBL" id="EZQ01653.1"/>
    </source>
</evidence>
<sequence>MIRIGRISKDEEEYYFSLDGGKWRNVKVKDKIWRGLKGVKYMEAELDEDSGTVIKRVYKVGDKVISVEYFEVEGGQLKGLTFRCESLGDILSQVVEICENEKIRVFRYEGKFFDDKAQLQNYIVNTIKRQIEQDFVRVNGKIKAETDKAYLLSLKGREVWIPKSLGRLGEEGIETPLWFAKKNSLIAEKEYNEVISEKMKKFDEELSKIPFL</sequence>
<dbReference type="OrthoDB" id="37209at2157"/>
<proteinExistence type="predicted"/>
<comment type="caution">
    <text evidence="1">The sequence shown here is derived from an EMBL/GenBank/DDBJ whole genome shotgun (WGS) entry which is preliminary data.</text>
</comment>
<organism evidence="1 2">
    <name type="scientific">Candidatus Acidianus copahuensis</name>
    <dbReference type="NCBI Taxonomy" id="1160895"/>
    <lineage>
        <taxon>Archaea</taxon>
        <taxon>Thermoproteota</taxon>
        <taxon>Thermoprotei</taxon>
        <taxon>Sulfolobales</taxon>
        <taxon>Sulfolobaceae</taxon>
        <taxon>Acidianus</taxon>
    </lineage>
</organism>
<protein>
    <submittedName>
        <fullName evidence="1">Uncharacterized protein</fullName>
    </submittedName>
</protein>
<dbReference type="AlphaFoldDB" id="A0A031LL70"/>
<gene>
    <name evidence="1" type="ORF">CM19_12660</name>
</gene>
<reference evidence="1 2" key="1">
    <citation type="submission" date="2014-03" db="EMBL/GenBank/DDBJ databases">
        <title>Draft genome sequence of the novel thermoacidophilic archaea Acidianus copahuensis ALE1 strain, isolated from Copahue volcanic area in Neuquen Argentina.</title>
        <authorList>
            <person name="Urbieta M.S."/>
            <person name="Rascovan N."/>
            <person name="Castro C."/>
            <person name="Revale S."/>
            <person name="Giaveno M.A."/>
            <person name="Vazquez M.P."/>
            <person name="Donati E.R."/>
        </authorList>
    </citation>
    <scope>NUCLEOTIDE SEQUENCE [LARGE SCALE GENOMIC DNA]</scope>
    <source>
        <strain evidence="1 2">ALE1</strain>
    </source>
</reference>
<dbReference type="Proteomes" id="UP000024332">
    <property type="component" value="Unassembled WGS sequence"/>
</dbReference>
<accession>A0A031LL70</accession>
<dbReference type="RefSeq" id="WP_048100698.1">
    <property type="nucleotide sequence ID" value="NZ_JFZT01000065.1"/>
</dbReference>
<keyword evidence="2" id="KW-1185">Reference proteome</keyword>
<evidence type="ECO:0000313" key="2">
    <source>
        <dbReference type="Proteomes" id="UP000024332"/>
    </source>
</evidence>
<dbReference type="EMBL" id="JFZT01000065">
    <property type="protein sequence ID" value="EZQ01653.1"/>
    <property type="molecule type" value="Genomic_DNA"/>
</dbReference>